<dbReference type="PANTHER" id="PTHR11764">
    <property type="entry name" value="TERPENE CYCLASE/MUTASE FAMILY MEMBER"/>
    <property type="match status" value="1"/>
</dbReference>
<dbReference type="PANTHER" id="PTHR11764:SF48">
    <property type="entry name" value="TERPENE CYCLASE_MUTASE FAMILY MEMBER"/>
    <property type="match status" value="1"/>
</dbReference>
<dbReference type="GO" id="GO:0005811">
    <property type="term" value="C:lipid droplet"/>
    <property type="evidence" value="ECO:0007669"/>
    <property type="project" value="InterPro"/>
</dbReference>
<dbReference type="EMBL" id="KN390474">
    <property type="protein sequence ID" value="KHG09333.1"/>
    <property type="molecule type" value="Genomic_DNA"/>
</dbReference>
<dbReference type="Gene3D" id="1.50.10.20">
    <property type="match status" value="1"/>
</dbReference>
<sequence>MDIIHYEDESSRYITIGCVEKPLCMLACWVEDPNGIYFKKHLARIDYYVWVGEDGIKMQGFGSQVWDTS</sequence>
<dbReference type="InterPro" id="IPR008930">
    <property type="entry name" value="Terpenoid_cyclase/PrenylTrfase"/>
</dbReference>
<dbReference type="SUPFAM" id="SSF48239">
    <property type="entry name" value="Terpenoid cyclases/Protein prenyltransferases"/>
    <property type="match status" value="1"/>
</dbReference>
<dbReference type="InterPro" id="IPR018333">
    <property type="entry name" value="Squalene_cyclase"/>
</dbReference>
<dbReference type="GO" id="GO:0016104">
    <property type="term" value="P:triterpenoid biosynthetic process"/>
    <property type="evidence" value="ECO:0007669"/>
    <property type="project" value="InterPro"/>
</dbReference>
<protein>
    <submittedName>
        <fullName evidence="1">Lupeol synthase</fullName>
    </submittedName>
</protein>
<proteinExistence type="predicted"/>
<accession>A0A0B0N4M0</accession>
<dbReference type="Proteomes" id="UP000032142">
    <property type="component" value="Unassembled WGS sequence"/>
</dbReference>
<dbReference type="AlphaFoldDB" id="A0A0B0N4M0"/>
<organism evidence="1 2">
    <name type="scientific">Gossypium arboreum</name>
    <name type="common">Tree cotton</name>
    <name type="synonym">Gossypium nanking</name>
    <dbReference type="NCBI Taxonomy" id="29729"/>
    <lineage>
        <taxon>Eukaryota</taxon>
        <taxon>Viridiplantae</taxon>
        <taxon>Streptophyta</taxon>
        <taxon>Embryophyta</taxon>
        <taxon>Tracheophyta</taxon>
        <taxon>Spermatophyta</taxon>
        <taxon>Magnoliopsida</taxon>
        <taxon>eudicotyledons</taxon>
        <taxon>Gunneridae</taxon>
        <taxon>Pentapetalae</taxon>
        <taxon>rosids</taxon>
        <taxon>malvids</taxon>
        <taxon>Malvales</taxon>
        <taxon>Malvaceae</taxon>
        <taxon>Malvoideae</taxon>
        <taxon>Gossypium</taxon>
    </lineage>
</organism>
<reference evidence="2" key="1">
    <citation type="submission" date="2014-09" db="EMBL/GenBank/DDBJ databases">
        <authorList>
            <person name="Mudge J."/>
            <person name="Ramaraj T."/>
            <person name="Lindquist I.E."/>
            <person name="Bharti A.K."/>
            <person name="Sundararajan A."/>
            <person name="Cameron C.T."/>
            <person name="Woodward J.E."/>
            <person name="May G.D."/>
            <person name="Brubaker C."/>
            <person name="Broadhvest J."/>
            <person name="Wilkins T.A."/>
        </authorList>
    </citation>
    <scope>NUCLEOTIDE SEQUENCE</scope>
    <source>
        <strain evidence="2">cv. AKA8401</strain>
    </source>
</reference>
<evidence type="ECO:0000313" key="1">
    <source>
        <dbReference type="EMBL" id="KHG09333.1"/>
    </source>
</evidence>
<dbReference type="GO" id="GO:0042300">
    <property type="term" value="F:beta-amyrin synthase activity"/>
    <property type="evidence" value="ECO:0007669"/>
    <property type="project" value="TreeGrafter"/>
</dbReference>
<evidence type="ECO:0000313" key="2">
    <source>
        <dbReference type="Proteomes" id="UP000032142"/>
    </source>
</evidence>
<name>A0A0B0N4M0_GOSAR</name>
<keyword evidence="2" id="KW-1185">Reference proteome</keyword>
<gene>
    <name evidence="1" type="ORF">F383_36579</name>
</gene>